<proteinExistence type="predicted"/>
<dbReference type="AlphaFoldDB" id="A0A0P9C2L7"/>
<gene>
    <name evidence="2" type="ORF">SAMN05661077_0256</name>
</gene>
<evidence type="ECO:0000313" key="3">
    <source>
        <dbReference type="Proteomes" id="UP000183104"/>
    </source>
</evidence>
<dbReference type="Gene3D" id="2.40.33.20">
    <property type="entry name" value="PK beta-barrel domain-like"/>
    <property type="match status" value="1"/>
</dbReference>
<feature type="domain" description="MOSC" evidence="1">
    <location>
        <begin position="31"/>
        <end position="165"/>
    </location>
</feature>
<dbReference type="PANTHER" id="PTHR36930:SF1">
    <property type="entry name" value="MOSC DOMAIN-CONTAINING PROTEIN"/>
    <property type="match status" value="1"/>
</dbReference>
<dbReference type="PANTHER" id="PTHR36930">
    <property type="entry name" value="METAL-SULFUR CLUSTER BIOSYNTHESIS PROTEINS YUAD-RELATED"/>
    <property type="match status" value="1"/>
</dbReference>
<organism evidence="2 3">
    <name type="scientific">Thiohalorhabdus denitrificans</name>
    <dbReference type="NCBI Taxonomy" id="381306"/>
    <lineage>
        <taxon>Bacteria</taxon>
        <taxon>Pseudomonadati</taxon>
        <taxon>Pseudomonadota</taxon>
        <taxon>Gammaproteobacteria</taxon>
        <taxon>Thiohalorhabdales</taxon>
        <taxon>Thiohalorhabdaceae</taxon>
        <taxon>Thiohalorhabdus</taxon>
    </lineage>
</organism>
<dbReference type="GO" id="GO:0003824">
    <property type="term" value="F:catalytic activity"/>
    <property type="evidence" value="ECO:0007669"/>
    <property type="project" value="InterPro"/>
</dbReference>
<dbReference type="STRING" id="381306.AN478_12980"/>
<name>A0A0P9C2L7_9GAMM</name>
<dbReference type="InterPro" id="IPR052716">
    <property type="entry name" value="MOSC_domain"/>
</dbReference>
<evidence type="ECO:0000313" key="2">
    <source>
        <dbReference type="EMBL" id="SCX75634.1"/>
    </source>
</evidence>
<dbReference type="Pfam" id="PF03473">
    <property type="entry name" value="MOSC"/>
    <property type="match status" value="1"/>
</dbReference>
<accession>A0A0P9C2L7</accession>
<reference evidence="3" key="1">
    <citation type="submission" date="2016-10" db="EMBL/GenBank/DDBJ databases">
        <authorList>
            <person name="Varghese N."/>
        </authorList>
    </citation>
    <scope>NUCLEOTIDE SEQUENCE [LARGE SCALE GENOMIC DNA]</scope>
    <source>
        <strain evidence="3">HL 19</strain>
    </source>
</reference>
<dbReference type="GO" id="GO:0030170">
    <property type="term" value="F:pyridoxal phosphate binding"/>
    <property type="evidence" value="ECO:0007669"/>
    <property type="project" value="InterPro"/>
</dbReference>
<dbReference type="InterPro" id="IPR005302">
    <property type="entry name" value="MoCF_Sase_C"/>
</dbReference>
<keyword evidence="3" id="KW-1185">Reference proteome</keyword>
<evidence type="ECO:0000259" key="1">
    <source>
        <dbReference type="PROSITE" id="PS51340"/>
    </source>
</evidence>
<dbReference type="GO" id="GO:0030151">
    <property type="term" value="F:molybdenum ion binding"/>
    <property type="evidence" value="ECO:0007669"/>
    <property type="project" value="InterPro"/>
</dbReference>
<protein>
    <submittedName>
        <fullName evidence="2">MOSC domain-containing protein</fullName>
    </submittedName>
</protein>
<sequence length="166" mass="17682">MSKGPHGLRRILRRGGPAVLEEIHVAPQAGAPMHRVDKVEVGGSGLAGDRYATGQGYWRATDACPVTLIRAEDLERIQRRTGLSLGLGEHRRNLVVRGLRGRDLEAGRLRIGTALFALQGARPPCGHLEQLTEPGMARALRGHSGVCLGVLQPGEIGPGDVVKVEG</sequence>
<dbReference type="PROSITE" id="PS51340">
    <property type="entry name" value="MOSC"/>
    <property type="match status" value="1"/>
</dbReference>
<dbReference type="EMBL" id="FMUN01000001">
    <property type="protein sequence ID" value="SCX75634.1"/>
    <property type="molecule type" value="Genomic_DNA"/>
</dbReference>
<dbReference type="InterPro" id="IPR011037">
    <property type="entry name" value="Pyrv_Knase-like_insert_dom_sf"/>
</dbReference>
<dbReference type="Proteomes" id="UP000183104">
    <property type="component" value="Unassembled WGS sequence"/>
</dbReference>
<dbReference type="SUPFAM" id="SSF50800">
    <property type="entry name" value="PK beta-barrel domain-like"/>
    <property type="match status" value="1"/>
</dbReference>